<dbReference type="InterPro" id="IPR011712">
    <property type="entry name" value="Sig_transdc_His_kin_sub3_dim/P"/>
</dbReference>
<dbReference type="EMBL" id="SLWS01000005">
    <property type="protein sequence ID" value="TCO58244.1"/>
    <property type="molecule type" value="Genomic_DNA"/>
</dbReference>
<evidence type="ECO:0000259" key="11">
    <source>
        <dbReference type="Pfam" id="PF07730"/>
    </source>
</evidence>
<evidence type="ECO:0000256" key="9">
    <source>
        <dbReference type="SAM" id="Phobius"/>
    </source>
</evidence>
<evidence type="ECO:0000256" key="5">
    <source>
        <dbReference type="ARBA" id="ARBA00022741"/>
    </source>
</evidence>
<feature type="transmembrane region" description="Helical" evidence="9">
    <location>
        <begin position="119"/>
        <end position="145"/>
    </location>
</feature>
<dbReference type="AlphaFoldDB" id="A0A4R2JGT1"/>
<evidence type="ECO:0000256" key="6">
    <source>
        <dbReference type="ARBA" id="ARBA00022777"/>
    </source>
</evidence>
<evidence type="ECO:0000259" key="10">
    <source>
        <dbReference type="Pfam" id="PF02518"/>
    </source>
</evidence>
<dbReference type="GO" id="GO:0016020">
    <property type="term" value="C:membrane"/>
    <property type="evidence" value="ECO:0007669"/>
    <property type="project" value="InterPro"/>
</dbReference>
<dbReference type="PANTHER" id="PTHR24421:SF10">
    <property type="entry name" value="NITRATE_NITRITE SENSOR PROTEIN NARQ"/>
    <property type="match status" value="1"/>
</dbReference>
<gene>
    <name evidence="13" type="ORF">EV192_105309</name>
</gene>
<evidence type="ECO:0000256" key="7">
    <source>
        <dbReference type="ARBA" id="ARBA00022840"/>
    </source>
</evidence>
<dbReference type="GO" id="GO:0046983">
    <property type="term" value="F:protein dimerization activity"/>
    <property type="evidence" value="ECO:0007669"/>
    <property type="project" value="InterPro"/>
</dbReference>
<dbReference type="RefSeq" id="WP_132118862.1">
    <property type="nucleotide sequence ID" value="NZ_SLWS01000005.1"/>
</dbReference>
<keyword evidence="5" id="KW-0547">Nucleotide-binding</keyword>
<evidence type="ECO:0000256" key="8">
    <source>
        <dbReference type="ARBA" id="ARBA00023012"/>
    </source>
</evidence>
<dbReference type="InterPro" id="IPR025828">
    <property type="entry name" value="Put_sensor_dom"/>
</dbReference>
<comment type="catalytic activity">
    <reaction evidence="1">
        <text>ATP + protein L-histidine = ADP + protein N-phospho-L-histidine.</text>
        <dbReference type="EC" id="2.7.13.3"/>
    </reaction>
</comment>
<dbReference type="InterPro" id="IPR003594">
    <property type="entry name" value="HATPase_dom"/>
</dbReference>
<dbReference type="SUPFAM" id="SSF55874">
    <property type="entry name" value="ATPase domain of HSP90 chaperone/DNA topoisomerase II/histidine kinase"/>
    <property type="match status" value="1"/>
</dbReference>
<dbReference type="PANTHER" id="PTHR24421">
    <property type="entry name" value="NITRATE/NITRITE SENSOR PROTEIN NARX-RELATED"/>
    <property type="match status" value="1"/>
</dbReference>
<dbReference type="Pfam" id="PF07730">
    <property type="entry name" value="HisKA_3"/>
    <property type="match status" value="1"/>
</dbReference>
<keyword evidence="9" id="KW-0812">Transmembrane</keyword>
<evidence type="ECO:0000313" key="14">
    <source>
        <dbReference type="Proteomes" id="UP000295680"/>
    </source>
</evidence>
<dbReference type="Gene3D" id="3.30.565.10">
    <property type="entry name" value="Histidine kinase-like ATPase, C-terminal domain"/>
    <property type="match status" value="1"/>
</dbReference>
<evidence type="ECO:0000256" key="4">
    <source>
        <dbReference type="ARBA" id="ARBA00022679"/>
    </source>
</evidence>
<dbReference type="Pfam" id="PF13796">
    <property type="entry name" value="Sensor"/>
    <property type="match status" value="1"/>
</dbReference>
<keyword evidence="14" id="KW-1185">Reference proteome</keyword>
<evidence type="ECO:0000256" key="2">
    <source>
        <dbReference type="ARBA" id="ARBA00012438"/>
    </source>
</evidence>
<keyword evidence="9" id="KW-1133">Transmembrane helix</keyword>
<keyword evidence="8" id="KW-0902">Two-component regulatory system</keyword>
<dbReference type="GO" id="GO:0005524">
    <property type="term" value="F:ATP binding"/>
    <property type="evidence" value="ECO:0007669"/>
    <property type="project" value="UniProtKB-KW"/>
</dbReference>
<name>A0A4R2JGT1_9PSEU</name>
<feature type="domain" description="Putative sensor" evidence="12">
    <location>
        <begin position="30"/>
        <end position="199"/>
    </location>
</feature>
<keyword evidence="4" id="KW-0808">Transferase</keyword>
<proteinExistence type="predicted"/>
<dbReference type="InterPro" id="IPR050482">
    <property type="entry name" value="Sensor_HK_TwoCompSys"/>
</dbReference>
<comment type="caution">
    <text evidence="13">The sequence shown here is derived from an EMBL/GenBank/DDBJ whole genome shotgun (WGS) entry which is preliminary data.</text>
</comment>
<evidence type="ECO:0000259" key="12">
    <source>
        <dbReference type="Pfam" id="PF13796"/>
    </source>
</evidence>
<dbReference type="Proteomes" id="UP000295680">
    <property type="component" value="Unassembled WGS sequence"/>
</dbReference>
<feature type="domain" description="Signal transduction histidine kinase subgroup 3 dimerisation and phosphoacceptor" evidence="11">
    <location>
        <begin position="228"/>
        <end position="295"/>
    </location>
</feature>
<organism evidence="13 14">
    <name type="scientific">Actinocrispum wychmicini</name>
    <dbReference type="NCBI Taxonomy" id="1213861"/>
    <lineage>
        <taxon>Bacteria</taxon>
        <taxon>Bacillati</taxon>
        <taxon>Actinomycetota</taxon>
        <taxon>Actinomycetes</taxon>
        <taxon>Pseudonocardiales</taxon>
        <taxon>Pseudonocardiaceae</taxon>
        <taxon>Actinocrispum</taxon>
    </lineage>
</organism>
<keyword evidence="7" id="KW-0067">ATP-binding</keyword>
<reference evidence="13 14" key="1">
    <citation type="submission" date="2019-03" db="EMBL/GenBank/DDBJ databases">
        <title>Genomic Encyclopedia of Type Strains, Phase IV (KMG-IV): sequencing the most valuable type-strain genomes for metagenomic binning, comparative biology and taxonomic classification.</title>
        <authorList>
            <person name="Goeker M."/>
        </authorList>
    </citation>
    <scope>NUCLEOTIDE SEQUENCE [LARGE SCALE GENOMIC DNA]</scope>
    <source>
        <strain evidence="13 14">DSM 45934</strain>
    </source>
</reference>
<feature type="transmembrane region" description="Helical" evidence="9">
    <location>
        <begin position="15"/>
        <end position="36"/>
    </location>
</feature>
<keyword evidence="6 13" id="KW-0418">Kinase</keyword>
<evidence type="ECO:0000256" key="1">
    <source>
        <dbReference type="ARBA" id="ARBA00000085"/>
    </source>
</evidence>
<evidence type="ECO:0000313" key="13">
    <source>
        <dbReference type="EMBL" id="TCO58244.1"/>
    </source>
</evidence>
<accession>A0A4R2JGT1</accession>
<dbReference type="InterPro" id="IPR036890">
    <property type="entry name" value="HATPase_C_sf"/>
</dbReference>
<protein>
    <recommendedName>
        <fullName evidence="2">histidine kinase</fullName>
        <ecNumber evidence="2">2.7.13.3</ecNumber>
    </recommendedName>
</protein>
<dbReference type="Pfam" id="PF02518">
    <property type="entry name" value="HATPase_c"/>
    <property type="match status" value="1"/>
</dbReference>
<dbReference type="GO" id="GO:0000155">
    <property type="term" value="F:phosphorelay sensor kinase activity"/>
    <property type="evidence" value="ECO:0007669"/>
    <property type="project" value="InterPro"/>
</dbReference>
<keyword evidence="3" id="KW-0597">Phosphoprotein</keyword>
<dbReference type="OrthoDB" id="5241729at2"/>
<dbReference type="Gene3D" id="1.20.5.1930">
    <property type="match status" value="1"/>
</dbReference>
<dbReference type="CDD" id="cd16917">
    <property type="entry name" value="HATPase_UhpB-NarQ-NarX-like"/>
    <property type="match status" value="1"/>
</dbReference>
<dbReference type="EC" id="2.7.13.3" evidence="2"/>
<keyword evidence="9" id="KW-0472">Membrane</keyword>
<evidence type="ECO:0000256" key="3">
    <source>
        <dbReference type="ARBA" id="ARBA00022553"/>
    </source>
</evidence>
<feature type="transmembrane region" description="Helical" evidence="9">
    <location>
        <begin position="42"/>
        <end position="59"/>
    </location>
</feature>
<feature type="domain" description="Histidine kinase/HSP90-like ATPase" evidence="10">
    <location>
        <begin position="333"/>
        <end position="416"/>
    </location>
</feature>
<feature type="transmembrane region" description="Helical" evidence="9">
    <location>
        <begin position="165"/>
        <end position="183"/>
    </location>
</feature>
<sequence length="424" mass="45981">MTAVAVRPTHTRWQLFGWGLALIGLEVPAYVLMVLFSLAVGFIPLWIGFPMVIAVTTVVRRFMNFHRRRAGWVLGEEIERPYRSRRADSGLVIRVFDLLKDPATWRDVAFMYVQTSAGIALVFVQVGLLIGGIGHVTLVAWWWALPADANLNLVGFLSVDSTETALIYGGTLGVIYLALWWWGGPHLMRTQAQMTRWLLAPTERARLANRVQQLTESRADTVDTQAAELRRIERDLHDGAQARLVALGMSLGMAEETVARDPAAARELLAEARAASSQALAELRDLVRGIHPPVLADRGLDGAIHALVLSHPLATDVEIDIPGRLSAPVESAAYFAVAETLTNVAKHAGASKAWIRLDYADGRLTILVGDDGRGGADPSGGTGLRGIERRLAAFDGTLVVSSPMGGPTVVVMHLPCELIATQSS</sequence>